<name>A0A0C1N2U4_9CYAN</name>
<protein>
    <submittedName>
        <fullName evidence="3">Uncharacterized protein</fullName>
    </submittedName>
</protein>
<comment type="caution">
    <text evidence="3">The sequence shown here is derived from an EMBL/GenBank/DDBJ whole genome shotgun (WGS) entry which is preliminary data.</text>
</comment>
<gene>
    <name evidence="3" type="ORF">DA73_0236230</name>
    <name evidence="2" type="ORF">DA73_0400033880</name>
</gene>
<reference evidence="2" key="2">
    <citation type="submission" date="2019-11" db="EMBL/GenBank/DDBJ databases">
        <title>Improved Assembly of Tolypothrix boutellei genome.</title>
        <authorList>
            <person name="Sarangi A.N."/>
            <person name="Mukherjee M."/>
            <person name="Ghosh S."/>
            <person name="Singh D."/>
            <person name="Das A."/>
            <person name="Kant S."/>
            <person name="Prusty A."/>
            <person name="Tripathy S."/>
        </authorList>
    </citation>
    <scope>NUCLEOTIDE SEQUENCE</scope>
    <source>
        <strain evidence="2">VB521301</strain>
    </source>
</reference>
<reference evidence="3" key="1">
    <citation type="journal article" date="2015" name="Genome Announc.">
        <title>Draft Genome Sequence of Tolypothrix boutellei Strain VB521301.</title>
        <authorList>
            <person name="Chandrababunaidu M.M."/>
            <person name="Singh D."/>
            <person name="Sen D."/>
            <person name="Bhan S."/>
            <person name="Das S."/>
            <person name="Gupta A."/>
            <person name="Adhikary S.P."/>
            <person name="Tripathy S."/>
        </authorList>
    </citation>
    <scope>NUCLEOTIDE SEQUENCE</scope>
    <source>
        <strain evidence="3">VB521301</strain>
    </source>
</reference>
<keyword evidence="4" id="KW-1185">Reference proteome</keyword>
<evidence type="ECO:0000313" key="3">
    <source>
        <dbReference type="EMBL" id="KIE06741.1"/>
    </source>
</evidence>
<keyword evidence="1" id="KW-0812">Transmembrane</keyword>
<feature type="transmembrane region" description="Helical" evidence="1">
    <location>
        <begin position="20"/>
        <end position="42"/>
    </location>
</feature>
<dbReference type="EMBL" id="JHEG02000059">
    <property type="protein sequence ID" value="KIE06741.1"/>
    <property type="molecule type" value="Genomic_DNA"/>
</dbReference>
<feature type="transmembrane region" description="Helical" evidence="1">
    <location>
        <begin position="161"/>
        <end position="182"/>
    </location>
</feature>
<organism evidence="3">
    <name type="scientific">Tolypothrix bouteillei VB521301</name>
    <dbReference type="NCBI Taxonomy" id="1479485"/>
    <lineage>
        <taxon>Bacteria</taxon>
        <taxon>Bacillati</taxon>
        <taxon>Cyanobacteriota</taxon>
        <taxon>Cyanophyceae</taxon>
        <taxon>Nostocales</taxon>
        <taxon>Tolypothrichaceae</taxon>
        <taxon>Tolypothrix</taxon>
    </lineage>
</organism>
<evidence type="ECO:0000313" key="4">
    <source>
        <dbReference type="Proteomes" id="UP000029738"/>
    </source>
</evidence>
<feature type="transmembrane region" description="Helical" evidence="1">
    <location>
        <begin position="120"/>
        <end position="141"/>
    </location>
</feature>
<proteinExistence type="predicted"/>
<evidence type="ECO:0000313" key="2">
    <source>
        <dbReference type="EMBL" id="KAF3889906.1"/>
    </source>
</evidence>
<keyword evidence="1" id="KW-1133">Transmembrane helix</keyword>
<dbReference type="AlphaFoldDB" id="A0A0C1N2U4"/>
<evidence type="ECO:0000256" key="1">
    <source>
        <dbReference type="SAM" id="Phobius"/>
    </source>
</evidence>
<dbReference type="EMBL" id="JHEG04000001">
    <property type="protein sequence ID" value="KAF3889906.1"/>
    <property type="molecule type" value="Genomic_DNA"/>
</dbReference>
<dbReference type="RefSeq" id="WP_038082323.1">
    <property type="nucleotide sequence ID" value="NZ_JHEG04000001.1"/>
</dbReference>
<accession>A0A0C1N2U4</accession>
<sequence length="191" mass="21373">MNTKWLPKTSFVNIKRLGKVNWLKVIGLLGIGFFIAFLQANLRVPLRLPGWRGLTWLTPLVATRLSTSFFGAASVTSLSATGFSLLLGVRHNPFDWFLYLVVGELLDLAYHFNKQRRQKIWFWAIAAGLVHLIKPLSQTIVSAGGGWRYGALFVAGPFYPLMTHLVFGAIAGFLGAATVFWVKRLHRSQSQ</sequence>
<keyword evidence="1" id="KW-0472">Membrane</keyword>
<dbReference type="OrthoDB" id="512086at2"/>
<dbReference type="Proteomes" id="UP000029738">
    <property type="component" value="Unassembled WGS sequence"/>
</dbReference>